<evidence type="ECO:0000256" key="9">
    <source>
        <dbReference type="ARBA" id="ARBA00044613"/>
    </source>
</evidence>
<keyword evidence="7 12" id="KW-0067">ATP-binding</keyword>
<evidence type="ECO:0000256" key="6">
    <source>
        <dbReference type="ARBA" id="ARBA00022777"/>
    </source>
</evidence>
<dbReference type="InterPro" id="IPR043129">
    <property type="entry name" value="ATPase_NBD"/>
</dbReference>
<evidence type="ECO:0000313" key="16">
    <source>
        <dbReference type="Proteomes" id="UP001321473"/>
    </source>
</evidence>
<protein>
    <recommendedName>
        <fullName evidence="12">Phosphotransferase</fullName>
        <ecNumber evidence="12">2.7.1.-</ecNumber>
    </recommendedName>
</protein>
<evidence type="ECO:0000256" key="1">
    <source>
        <dbReference type="ARBA" id="ARBA00004888"/>
    </source>
</evidence>
<keyword evidence="8 12" id="KW-0324">Glycolysis</keyword>
<keyword evidence="5 12" id="KW-0547">Nucleotide-binding</keyword>
<dbReference type="PANTHER" id="PTHR19443">
    <property type="entry name" value="HEXOKINASE"/>
    <property type="match status" value="1"/>
</dbReference>
<dbReference type="Gene3D" id="3.40.367.20">
    <property type="match status" value="1"/>
</dbReference>
<dbReference type="InterPro" id="IPR022672">
    <property type="entry name" value="Hexokinase_N"/>
</dbReference>
<name>A0AAQ4DLD9_AMBAM</name>
<dbReference type="Pfam" id="PF00349">
    <property type="entry name" value="Hexokinase_1"/>
    <property type="match status" value="1"/>
</dbReference>
<comment type="similarity">
    <text evidence="3 12">Belongs to the hexokinase family.</text>
</comment>
<dbReference type="GO" id="GO:0005829">
    <property type="term" value="C:cytosol"/>
    <property type="evidence" value="ECO:0007669"/>
    <property type="project" value="TreeGrafter"/>
</dbReference>
<dbReference type="GO" id="GO:0004340">
    <property type="term" value="F:glucokinase activity"/>
    <property type="evidence" value="ECO:0007669"/>
    <property type="project" value="TreeGrafter"/>
</dbReference>
<dbReference type="GO" id="GO:0008865">
    <property type="term" value="F:fructokinase activity"/>
    <property type="evidence" value="ECO:0007669"/>
    <property type="project" value="TreeGrafter"/>
</dbReference>
<dbReference type="FunFam" id="3.30.420.40:FF:000805">
    <property type="entry name" value="Hexokinase-2"/>
    <property type="match status" value="1"/>
</dbReference>
<organism evidence="15 16">
    <name type="scientific">Amblyomma americanum</name>
    <name type="common">Lone star tick</name>
    <dbReference type="NCBI Taxonomy" id="6943"/>
    <lineage>
        <taxon>Eukaryota</taxon>
        <taxon>Metazoa</taxon>
        <taxon>Ecdysozoa</taxon>
        <taxon>Arthropoda</taxon>
        <taxon>Chelicerata</taxon>
        <taxon>Arachnida</taxon>
        <taxon>Acari</taxon>
        <taxon>Parasitiformes</taxon>
        <taxon>Ixodida</taxon>
        <taxon>Ixodoidea</taxon>
        <taxon>Ixodidae</taxon>
        <taxon>Amblyomminae</taxon>
        <taxon>Amblyomma</taxon>
    </lineage>
</organism>
<evidence type="ECO:0000256" key="3">
    <source>
        <dbReference type="ARBA" id="ARBA00009225"/>
    </source>
</evidence>
<evidence type="ECO:0000256" key="4">
    <source>
        <dbReference type="ARBA" id="ARBA00022679"/>
    </source>
</evidence>
<dbReference type="AlphaFoldDB" id="A0AAQ4DLD9"/>
<reference evidence="15 16" key="1">
    <citation type="journal article" date="2023" name="Arcadia Sci">
        <title>De novo assembly of a long-read Amblyomma americanum tick genome.</title>
        <authorList>
            <person name="Chou S."/>
            <person name="Poskanzer K.E."/>
            <person name="Rollins M."/>
            <person name="Thuy-Boun P.S."/>
        </authorList>
    </citation>
    <scope>NUCLEOTIDE SEQUENCE [LARGE SCALE GENOMIC DNA]</scope>
    <source>
        <strain evidence="15">F_SG_1</strain>
        <tissue evidence="15">Salivary glands</tissue>
    </source>
</reference>
<evidence type="ECO:0000256" key="7">
    <source>
        <dbReference type="ARBA" id="ARBA00022840"/>
    </source>
</evidence>
<gene>
    <name evidence="15" type="ORF">V5799_034110</name>
</gene>
<dbReference type="SUPFAM" id="SSF53067">
    <property type="entry name" value="Actin-like ATPase domain"/>
    <property type="match status" value="2"/>
</dbReference>
<dbReference type="GO" id="GO:0005739">
    <property type="term" value="C:mitochondrion"/>
    <property type="evidence" value="ECO:0007669"/>
    <property type="project" value="TreeGrafter"/>
</dbReference>
<dbReference type="EC" id="2.7.1.-" evidence="12"/>
<evidence type="ECO:0000313" key="15">
    <source>
        <dbReference type="EMBL" id="KAK8763279.1"/>
    </source>
</evidence>
<proteinExistence type="inferred from homology"/>
<dbReference type="GO" id="GO:0001678">
    <property type="term" value="P:intracellular glucose homeostasis"/>
    <property type="evidence" value="ECO:0007669"/>
    <property type="project" value="InterPro"/>
</dbReference>
<dbReference type="FunFam" id="3.40.367.20:FF:000020">
    <property type="entry name" value="Hexokinase-1"/>
    <property type="match status" value="1"/>
</dbReference>
<comment type="catalytic activity">
    <reaction evidence="9">
        <text>a D-hexose + ATP = a D-hexose 6-phosphate + ADP + H(+)</text>
        <dbReference type="Rhea" id="RHEA:22740"/>
        <dbReference type="ChEBI" id="CHEBI:4194"/>
        <dbReference type="ChEBI" id="CHEBI:15378"/>
        <dbReference type="ChEBI" id="CHEBI:30616"/>
        <dbReference type="ChEBI" id="CHEBI:229467"/>
        <dbReference type="ChEBI" id="CHEBI:456216"/>
        <dbReference type="EC" id="2.7.1.1"/>
    </reaction>
    <physiologicalReaction direction="left-to-right" evidence="9">
        <dbReference type="Rhea" id="RHEA:22741"/>
    </physiologicalReaction>
</comment>
<dbReference type="Gene3D" id="3.30.420.40">
    <property type="match status" value="1"/>
</dbReference>
<evidence type="ECO:0000256" key="11">
    <source>
        <dbReference type="ARBA" id="ARBA00048160"/>
    </source>
</evidence>
<comment type="pathway">
    <text evidence="2">Carbohydrate metabolism; hexose metabolism.</text>
</comment>
<dbReference type="InterPro" id="IPR022673">
    <property type="entry name" value="Hexokinase_C"/>
</dbReference>
<dbReference type="PROSITE" id="PS51748">
    <property type="entry name" value="HEXOKINASE_2"/>
    <property type="match status" value="1"/>
</dbReference>
<comment type="catalytic activity">
    <reaction evidence="11">
        <text>D-glucose + ATP = D-glucose 6-phosphate + ADP + H(+)</text>
        <dbReference type="Rhea" id="RHEA:17825"/>
        <dbReference type="ChEBI" id="CHEBI:4167"/>
        <dbReference type="ChEBI" id="CHEBI:15378"/>
        <dbReference type="ChEBI" id="CHEBI:30616"/>
        <dbReference type="ChEBI" id="CHEBI:61548"/>
        <dbReference type="ChEBI" id="CHEBI:456216"/>
        <dbReference type="EC" id="2.7.1.1"/>
    </reaction>
    <physiologicalReaction direction="left-to-right" evidence="11">
        <dbReference type="Rhea" id="RHEA:17826"/>
    </physiologicalReaction>
</comment>
<dbReference type="EMBL" id="JARKHS020029468">
    <property type="protein sequence ID" value="KAK8763279.1"/>
    <property type="molecule type" value="Genomic_DNA"/>
</dbReference>
<dbReference type="GO" id="GO:0006006">
    <property type="term" value="P:glucose metabolic process"/>
    <property type="evidence" value="ECO:0007669"/>
    <property type="project" value="TreeGrafter"/>
</dbReference>
<keyword evidence="16" id="KW-1185">Reference proteome</keyword>
<dbReference type="Pfam" id="PF03727">
    <property type="entry name" value="Hexokinase_2"/>
    <property type="match status" value="1"/>
</dbReference>
<dbReference type="Proteomes" id="UP001321473">
    <property type="component" value="Unassembled WGS sequence"/>
</dbReference>
<dbReference type="GO" id="GO:0006096">
    <property type="term" value="P:glycolytic process"/>
    <property type="evidence" value="ECO:0007669"/>
    <property type="project" value="UniProtKB-KW"/>
</dbReference>
<evidence type="ECO:0000256" key="5">
    <source>
        <dbReference type="ARBA" id="ARBA00022741"/>
    </source>
</evidence>
<accession>A0AAQ4DLD9</accession>
<evidence type="ECO:0000259" key="14">
    <source>
        <dbReference type="Pfam" id="PF03727"/>
    </source>
</evidence>
<evidence type="ECO:0000256" key="10">
    <source>
        <dbReference type="ARBA" id="ARBA00047905"/>
    </source>
</evidence>
<evidence type="ECO:0000256" key="8">
    <source>
        <dbReference type="ARBA" id="ARBA00023152"/>
    </source>
</evidence>
<feature type="domain" description="Hexokinase N-terminal" evidence="13">
    <location>
        <begin position="1"/>
        <end position="154"/>
    </location>
</feature>
<evidence type="ECO:0000256" key="2">
    <source>
        <dbReference type="ARBA" id="ARBA00005028"/>
    </source>
</evidence>
<dbReference type="InterPro" id="IPR001312">
    <property type="entry name" value="Hexokinase"/>
</dbReference>
<dbReference type="PANTHER" id="PTHR19443:SF54">
    <property type="entry name" value="PHOSPHOTRANSFERASE"/>
    <property type="match status" value="1"/>
</dbReference>
<comment type="caution">
    <text evidence="15">The sequence shown here is derived from an EMBL/GenBank/DDBJ whole genome shotgun (WGS) entry which is preliminary data.</text>
</comment>
<comment type="catalytic activity">
    <reaction evidence="10">
        <text>D-fructose + ATP = D-fructose 6-phosphate + ADP + H(+)</text>
        <dbReference type="Rhea" id="RHEA:16125"/>
        <dbReference type="ChEBI" id="CHEBI:15378"/>
        <dbReference type="ChEBI" id="CHEBI:30616"/>
        <dbReference type="ChEBI" id="CHEBI:37721"/>
        <dbReference type="ChEBI" id="CHEBI:61527"/>
        <dbReference type="ChEBI" id="CHEBI:456216"/>
        <dbReference type="EC" id="2.7.1.1"/>
    </reaction>
    <physiologicalReaction direction="left-to-right" evidence="10">
        <dbReference type="Rhea" id="RHEA:16126"/>
    </physiologicalReaction>
</comment>
<evidence type="ECO:0000259" key="13">
    <source>
        <dbReference type="Pfam" id="PF00349"/>
    </source>
</evidence>
<feature type="domain" description="Hexokinase C-terminal" evidence="14">
    <location>
        <begin position="162"/>
        <end position="404"/>
    </location>
</feature>
<dbReference type="GO" id="GO:0005524">
    <property type="term" value="F:ATP binding"/>
    <property type="evidence" value="ECO:0007669"/>
    <property type="project" value="UniProtKB-UniRule"/>
</dbReference>
<evidence type="ECO:0000256" key="12">
    <source>
        <dbReference type="RuleBase" id="RU362007"/>
    </source>
</evidence>
<dbReference type="PRINTS" id="PR00475">
    <property type="entry name" value="HEXOKINASE"/>
</dbReference>
<keyword evidence="6 12" id="KW-0418">Kinase</keyword>
<keyword evidence="4 12" id="KW-0808">Transferase</keyword>
<sequence length="417" mass="45410">MHAAHIPELPDGTETGDVLALDLGGTNFRVLHLRLGPGTPSEYRVKHYAVPEVVRKGPGEGLFDFLADCLRDFVEASGLSGRRLPLGFCFSFPIVQNAPDAGVLIAWTVSYDCSGVVGQDVGRMLRDAIRRRTDLDMNLVAIVNDTTATLVQGAFLDSDCAIGLIMGTGSNACYLERTENIDKLHVEGEDREKERTSEVVVNTEWGAFGDNGVLDFVKTEFDRTVDHQSLFTGSFTFEKLLSGEFLGEIVRQVLVELGRQRVLFVDDGAVTKLKKPGTFTAVDVSQFLQAEGVDSRRNTRDIAARFVASAERITDDDIAIIRHVCGVISARAAVFVSVCLAELLERVGRSTSVTIAVDGSLYKHHPTLRTLMDKLITALAPGRPFKLMLVEDGSGKGVGLVAAVMERLRCPKQNGEV</sequence>
<dbReference type="GO" id="GO:0005536">
    <property type="term" value="F:D-glucose binding"/>
    <property type="evidence" value="ECO:0007669"/>
    <property type="project" value="InterPro"/>
</dbReference>
<comment type="pathway">
    <text evidence="1">Carbohydrate degradation; glycolysis; D-glyceraldehyde 3-phosphate and glycerone phosphate from D-glucose: step 1/4.</text>
</comment>